<dbReference type="InterPro" id="IPR058792">
    <property type="entry name" value="Beta-barrel_RND_2"/>
</dbReference>
<dbReference type="Proteomes" id="UP000325286">
    <property type="component" value="Chromosome"/>
</dbReference>
<dbReference type="AlphaFoldDB" id="A0A5B9QY67"/>
<dbReference type="KEGG" id="rul:UC8_48710"/>
<feature type="coiled-coil region" evidence="2">
    <location>
        <begin position="130"/>
        <end position="157"/>
    </location>
</feature>
<feature type="chain" id="PRO_5022987195" evidence="3">
    <location>
        <begin position="23"/>
        <end position="287"/>
    </location>
</feature>
<feature type="domain" description="CusB-like beta-barrel" evidence="5">
    <location>
        <begin position="217"/>
        <end position="284"/>
    </location>
</feature>
<gene>
    <name evidence="6" type="ORF">UC8_48710</name>
</gene>
<dbReference type="PANTHER" id="PTHR30469">
    <property type="entry name" value="MULTIDRUG RESISTANCE PROTEIN MDTA"/>
    <property type="match status" value="1"/>
</dbReference>
<dbReference type="Gene3D" id="2.40.50.100">
    <property type="match status" value="1"/>
</dbReference>
<dbReference type="InterPro" id="IPR058625">
    <property type="entry name" value="MdtA-like_BSH"/>
</dbReference>
<evidence type="ECO:0000313" key="6">
    <source>
        <dbReference type="EMBL" id="QEG42829.1"/>
    </source>
</evidence>
<name>A0A5B9QY67_9BACT</name>
<evidence type="ECO:0000259" key="4">
    <source>
        <dbReference type="Pfam" id="PF25917"/>
    </source>
</evidence>
<keyword evidence="2" id="KW-0175">Coiled coil</keyword>
<evidence type="ECO:0000313" key="7">
    <source>
        <dbReference type="Proteomes" id="UP000325286"/>
    </source>
</evidence>
<dbReference type="Pfam" id="PF25917">
    <property type="entry name" value="BSH_RND"/>
    <property type="match status" value="1"/>
</dbReference>
<keyword evidence="3" id="KW-0732">Signal</keyword>
<dbReference type="GO" id="GO:0015562">
    <property type="term" value="F:efflux transmembrane transporter activity"/>
    <property type="evidence" value="ECO:0007669"/>
    <property type="project" value="TreeGrafter"/>
</dbReference>
<evidence type="ECO:0000259" key="5">
    <source>
        <dbReference type="Pfam" id="PF25954"/>
    </source>
</evidence>
<evidence type="ECO:0000256" key="3">
    <source>
        <dbReference type="SAM" id="SignalP"/>
    </source>
</evidence>
<dbReference type="OrthoDB" id="259511at2"/>
<dbReference type="Gene3D" id="2.40.30.170">
    <property type="match status" value="1"/>
</dbReference>
<dbReference type="NCBIfam" id="TIGR01730">
    <property type="entry name" value="RND_mfp"/>
    <property type="match status" value="1"/>
</dbReference>
<dbReference type="GO" id="GO:1990281">
    <property type="term" value="C:efflux pump complex"/>
    <property type="evidence" value="ECO:0007669"/>
    <property type="project" value="TreeGrafter"/>
</dbReference>
<feature type="signal peptide" evidence="3">
    <location>
        <begin position="1"/>
        <end position="22"/>
    </location>
</feature>
<dbReference type="Gene3D" id="1.10.287.470">
    <property type="entry name" value="Helix hairpin bin"/>
    <property type="match status" value="1"/>
</dbReference>
<dbReference type="InterPro" id="IPR006143">
    <property type="entry name" value="RND_pump_MFP"/>
</dbReference>
<protein>
    <submittedName>
        <fullName evidence="6">Putative efflux pump membrane fusion protein</fullName>
    </submittedName>
</protein>
<proteinExistence type="inferred from homology"/>
<evidence type="ECO:0000256" key="1">
    <source>
        <dbReference type="ARBA" id="ARBA00009477"/>
    </source>
</evidence>
<dbReference type="RefSeq" id="WP_068132691.1">
    <property type="nucleotide sequence ID" value="NZ_CP042914.1"/>
</dbReference>
<sequence precursor="true">MVYRSCCLLWLCLWATSLPVAGEDFQIVDAQVTLAGDITIAAATPGIVADIAVTEGQSLEPDALIAQLDDRHAQAELRAAMESLQVAILESENDVDLRYAEMTLAVHQKEYEHSQSANTRFAGSVSQSELRRLQLVVDQAKLRIEQARRDREIRQAKVAELQAGADAARQVVAQHTIHSPTSGVVAQRMVDPGEWVAAGDPVVRVIDLSHFRIEGFVDQADAAKLTAGMEVRFVPHNASEVEYPGVIQFVAAELHPVTGQARLWAEVGNHDGKLQAGMRGTLHVQLP</sequence>
<dbReference type="EMBL" id="CP042914">
    <property type="protein sequence ID" value="QEG42829.1"/>
    <property type="molecule type" value="Genomic_DNA"/>
</dbReference>
<organism evidence="6 7">
    <name type="scientific">Roseimaritima ulvae</name>
    <dbReference type="NCBI Taxonomy" id="980254"/>
    <lineage>
        <taxon>Bacteria</taxon>
        <taxon>Pseudomonadati</taxon>
        <taxon>Planctomycetota</taxon>
        <taxon>Planctomycetia</taxon>
        <taxon>Pirellulales</taxon>
        <taxon>Pirellulaceae</taxon>
        <taxon>Roseimaritima</taxon>
    </lineage>
</organism>
<dbReference type="SUPFAM" id="SSF111369">
    <property type="entry name" value="HlyD-like secretion proteins"/>
    <property type="match status" value="1"/>
</dbReference>
<accession>A0A5B9QY67</accession>
<keyword evidence="7" id="KW-1185">Reference proteome</keyword>
<comment type="similarity">
    <text evidence="1">Belongs to the membrane fusion protein (MFP) (TC 8.A.1) family.</text>
</comment>
<evidence type="ECO:0000256" key="2">
    <source>
        <dbReference type="SAM" id="Coils"/>
    </source>
</evidence>
<dbReference type="Pfam" id="PF25954">
    <property type="entry name" value="Beta-barrel_RND_2"/>
    <property type="match status" value="1"/>
</dbReference>
<feature type="domain" description="Multidrug resistance protein MdtA-like barrel-sandwich hybrid" evidence="4">
    <location>
        <begin position="39"/>
        <end position="206"/>
    </location>
</feature>
<reference evidence="6 7" key="1">
    <citation type="submission" date="2019-08" db="EMBL/GenBank/DDBJ databases">
        <title>Deep-cultivation of Planctomycetes and their phenomic and genomic characterization uncovers novel biology.</title>
        <authorList>
            <person name="Wiegand S."/>
            <person name="Jogler M."/>
            <person name="Boedeker C."/>
            <person name="Pinto D."/>
            <person name="Vollmers J."/>
            <person name="Rivas-Marin E."/>
            <person name="Kohn T."/>
            <person name="Peeters S.H."/>
            <person name="Heuer A."/>
            <person name="Rast P."/>
            <person name="Oberbeckmann S."/>
            <person name="Bunk B."/>
            <person name="Jeske O."/>
            <person name="Meyerdierks A."/>
            <person name="Storesund J.E."/>
            <person name="Kallscheuer N."/>
            <person name="Luecker S."/>
            <person name="Lage O.M."/>
            <person name="Pohl T."/>
            <person name="Merkel B.J."/>
            <person name="Hornburger P."/>
            <person name="Mueller R.-W."/>
            <person name="Bruemmer F."/>
            <person name="Labrenz M."/>
            <person name="Spormann A.M."/>
            <person name="Op den Camp H."/>
            <person name="Overmann J."/>
            <person name="Amann R."/>
            <person name="Jetten M.S.M."/>
            <person name="Mascher T."/>
            <person name="Medema M.H."/>
            <person name="Devos D.P."/>
            <person name="Kaster A.-K."/>
            <person name="Ovreas L."/>
            <person name="Rohde M."/>
            <person name="Galperin M.Y."/>
            <person name="Jogler C."/>
        </authorList>
    </citation>
    <scope>NUCLEOTIDE SEQUENCE [LARGE SCALE GENOMIC DNA]</scope>
    <source>
        <strain evidence="6 7">UC8</strain>
    </source>
</reference>